<gene>
    <name evidence="2" type="ORF">EMK97_07705</name>
</gene>
<evidence type="ECO:0000313" key="2">
    <source>
        <dbReference type="EMBL" id="QBG35605.1"/>
    </source>
</evidence>
<dbReference type="AlphaFoldDB" id="A0A4P6P811"/>
<dbReference type="Proteomes" id="UP000290244">
    <property type="component" value="Chromosome"/>
</dbReference>
<feature type="signal peptide" evidence="1">
    <location>
        <begin position="1"/>
        <end position="21"/>
    </location>
</feature>
<dbReference type="KEGG" id="lsd:EMK97_07705"/>
<evidence type="ECO:0000256" key="1">
    <source>
        <dbReference type="SAM" id="SignalP"/>
    </source>
</evidence>
<protein>
    <recommendedName>
        <fullName evidence="4">DnrO protein</fullName>
    </recommendedName>
</protein>
<accession>A0A4P6P811</accession>
<dbReference type="EMBL" id="CP034759">
    <property type="protein sequence ID" value="QBG35605.1"/>
    <property type="molecule type" value="Genomic_DNA"/>
</dbReference>
<feature type="chain" id="PRO_5020436190" description="DnrO protein" evidence="1">
    <location>
        <begin position="22"/>
        <end position="157"/>
    </location>
</feature>
<dbReference type="RefSeq" id="WP_130600944.1">
    <property type="nucleotide sequence ID" value="NZ_CP034759.1"/>
</dbReference>
<keyword evidence="3" id="KW-1185">Reference proteome</keyword>
<dbReference type="OrthoDB" id="6933865at2"/>
<organism evidence="2 3">
    <name type="scientific">Litorilituus sediminis</name>
    <dbReference type="NCBI Taxonomy" id="718192"/>
    <lineage>
        <taxon>Bacteria</taxon>
        <taxon>Pseudomonadati</taxon>
        <taxon>Pseudomonadota</taxon>
        <taxon>Gammaproteobacteria</taxon>
        <taxon>Alteromonadales</taxon>
        <taxon>Colwelliaceae</taxon>
        <taxon>Litorilituus</taxon>
    </lineage>
</organism>
<reference evidence="2 3" key="1">
    <citation type="submission" date="2018-12" db="EMBL/GenBank/DDBJ databases">
        <title>Complete genome of Litorilituus sediminis.</title>
        <authorList>
            <person name="Liu A."/>
            <person name="Rong J."/>
        </authorList>
    </citation>
    <scope>NUCLEOTIDE SEQUENCE [LARGE SCALE GENOMIC DNA]</scope>
    <source>
        <strain evidence="2 3">JCM 17549</strain>
    </source>
</reference>
<sequence>MKPLTPLLAMLMLTLSATCLAYENDHHHHAPQHNPLTQLTLNDGKKWSIDDSLHLGMTQIKREIENNIDAIHHNTFTLAEYEKLAKNINTHLQYIFKHCALPKAADEQLHHLLFSIMQASEQMKSKEQPRQAAVTLIKALEHYPKFFADNNWQALNH</sequence>
<evidence type="ECO:0008006" key="4">
    <source>
        <dbReference type="Google" id="ProtNLM"/>
    </source>
</evidence>
<evidence type="ECO:0000313" key="3">
    <source>
        <dbReference type="Proteomes" id="UP000290244"/>
    </source>
</evidence>
<name>A0A4P6P811_9GAMM</name>
<proteinExistence type="predicted"/>
<keyword evidence="1" id="KW-0732">Signal</keyword>